<proteinExistence type="predicted"/>
<protein>
    <submittedName>
        <fullName evidence="1">Type I phosphodiesterase / nucleotide pyrophosphatase</fullName>
    </submittedName>
</protein>
<dbReference type="EMBL" id="JEMX01000029">
    <property type="protein sequence ID" value="EXI80721.1"/>
    <property type="molecule type" value="Genomic_DNA"/>
</dbReference>
<sequence>MSSTLLPDYGGGSIVNLMQSIATACGSARCDYPPLALLSAAQLARARHIVLMVVDGLGQRTLSRHAAKLHLQGHQLGSMTSVFPSTTASAITTFMTGLAPAQHGLTGWHMHLDEIDQTLAILPLTPRDGPLLALPEQLPARLFEHQSLFQTLNRESWVIAPQSIAGSAFNRWHARGAQSIAYRALPELFASIYELTQEKVKSRYIYAYYPDLDTHSHRYGTDSRQAQQTLTAFDRHFGELRRRLRGSNTWLLVTADHGFIDSPRRRVIDLDDHPQLAALLQRPLCGERRVAYCYVAETKRPAFETYVRRHLGRACHLYASEQLIAAGCFGPPPYHRALASRVGDYTLLMKDNWTIKDWLPGEQRYTMLGVHGGTSSSEMRVPLIAVRV</sequence>
<accession>A0A011NZC4</accession>
<dbReference type="InterPro" id="IPR017850">
    <property type="entry name" value="Alkaline_phosphatase_core_sf"/>
</dbReference>
<dbReference type="Gene3D" id="3.40.720.10">
    <property type="entry name" value="Alkaline Phosphatase, subunit A"/>
    <property type="match status" value="1"/>
</dbReference>
<comment type="caution">
    <text evidence="1">The sequence shown here is derived from an EMBL/GenBank/DDBJ whole genome shotgun (WGS) entry which is preliminary data.</text>
</comment>
<name>A0A011NZC4_9PROT</name>
<dbReference type="PATRIC" id="fig|1454003.3.peg.1680"/>
<dbReference type="PANTHER" id="PTHR10151">
    <property type="entry name" value="ECTONUCLEOTIDE PYROPHOSPHATASE/PHOSPHODIESTERASE"/>
    <property type="match status" value="1"/>
</dbReference>
<dbReference type="AlphaFoldDB" id="A0A011NZC4"/>
<dbReference type="Pfam" id="PF01663">
    <property type="entry name" value="Phosphodiest"/>
    <property type="match status" value="1"/>
</dbReference>
<evidence type="ECO:0000313" key="2">
    <source>
        <dbReference type="Proteomes" id="UP000021816"/>
    </source>
</evidence>
<dbReference type="Proteomes" id="UP000021816">
    <property type="component" value="Unassembled WGS sequence"/>
</dbReference>
<gene>
    <name evidence="1" type="ORF">AW10_01628</name>
</gene>
<dbReference type="InterPro" id="IPR002591">
    <property type="entry name" value="Phosphodiest/P_Trfase"/>
</dbReference>
<dbReference type="GO" id="GO:0016787">
    <property type="term" value="F:hydrolase activity"/>
    <property type="evidence" value="ECO:0007669"/>
    <property type="project" value="UniProtKB-ARBA"/>
</dbReference>
<dbReference type="SUPFAM" id="SSF53649">
    <property type="entry name" value="Alkaline phosphatase-like"/>
    <property type="match status" value="1"/>
</dbReference>
<evidence type="ECO:0000313" key="1">
    <source>
        <dbReference type="EMBL" id="EXI80721.1"/>
    </source>
</evidence>
<reference evidence="1 2" key="1">
    <citation type="submission" date="2014-02" db="EMBL/GenBank/DDBJ databases">
        <title>Expanding our view of genomic diversity in Candidatus Accumulibacter clades.</title>
        <authorList>
            <person name="Skennerton C.T."/>
            <person name="Barr J.J."/>
            <person name="Slater F.R."/>
            <person name="Bond P.L."/>
            <person name="Tyson G.W."/>
        </authorList>
    </citation>
    <scope>NUCLEOTIDE SEQUENCE [LARGE SCALE GENOMIC DNA]</scope>
    <source>
        <strain evidence="2">BA-92</strain>
    </source>
</reference>
<organism evidence="1 2">
    <name type="scientific">Candidatus Accumulibacter appositus</name>
    <dbReference type="NCBI Taxonomy" id="1454003"/>
    <lineage>
        <taxon>Bacteria</taxon>
        <taxon>Pseudomonadati</taxon>
        <taxon>Pseudomonadota</taxon>
        <taxon>Betaproteobacteria</taxon>
        <taxon>Candidatus Accumulibacter</taxon>
    </lineage>
</organism>
<dbReference type="STRING" id="1454003.AW10_01628"/>
<dbReference type="PANTHER" id="PTHR10151:SF120">
    <property type="entry name" value="BIS(5'-ADENOSYL)-TRIPHOSPHATASE"/>
    <property type="match status" value="1"/>
</dbReference>